<comment type="caution">
    <text evidence="5">The sequence shown here is derived from an EMBL/GenBank/DDBJ whole genome shotgun (WGS) entry which is preliminary data.</text>
</comment>
<keyword evidence="3" id="KW-0804">Transcription</keyword>
<evidence type="ECO:0000313" key="6">
    <source>
        <dbReference type="Proteomes" id="UP001279681"/>
    </source>
</evidence>
<dbReference type="PANTHER" id="PTHR42756">
    <property type="entry name" value="TRANSCRIPTIONAL REGULATOR, MARR"/>
    <property type="match status" value="1"/>
</dbReference>
<evidence type="ECO:0000256" key="1">
    <source>
        <dbReference type="ARBA" id="ARBA00023015"/>
    </source>
</evidence>
<evidence type="ECO:0000313" key="5">
    <source>
        <dbReference type="EMBL" id="MDX8335366.1"/>
    </source>
</evidence>
<keyword evidence="2" id="KW-0238">DNA-binding</keyword>
<name>A0ABU4W753_9FUSO</name>
<protein>
    <submittedName>
        <fullName evidence="5">MarR family transcriptional regulator</fullName>
    </submittedName>
</protein>
<dbReference type="InterPro" id="IPR036390">
    <property type="entry name" value="WH_DNA-bd_sf"/>
</dbReference>
<dbReference type="PANTHER" id="PTHR42756:SF1">
    <property type="entry name" value="TRANSCRIPTIONAL REPRESSOR OF EMRAB OPERON"/>
    <property type="match status" value="1"/>
</dbReference>
<accession>A0ABU4W753</accession>
<dbReference type="PRINTS" id="PR00598">
    <property type="entry name" value="HTHMARR"/>
</dbReference>
<dbReference type="InterPro" id="IPR036388">
    <property type="entry name" value="WH-like_DNA-bd_sf"/>
</dbReference>
<dbReference type="SMART" id="SM00347">
    <property type="entry name" value="HTH_MARR"/>
    <property type="match status" value="1"/>
</dbReference>
<gene>
    <name evidence="5" type="ORF">RFV38_02460</name>
</gene>
<evidence type="ECO:0000256" key="3">
    <source>
        <dbReference type="ARBA" id="ARBA00023163"/>
    </source>
</evidence>
<dbReference type="Proteomes" id="UP001279681">
    <property type="component" value="Unassembled WGS sequence"/>
</dbReference>
<keyword evidence="1" id="KW-0805">Transcription regulation</keyword>
<evidence type="ECO:0000256" key="2">
    <source>
        <dbReference type="ARBA" id="ARBA00023125"/>
    </source>
</evidence>
<evidence type="ECO:0000259" key="4">
    <source>
        <dbReference type="PROSITE" id="PS50995"/>
    </source>
</evidence>
<dbReference type="RefSeq" id="WP_320312770.1">
    <property type="nucleotide sequence ID" value="NZ_JAVIKH010000002.1"/>
</dbReference>
<dbReference type="SUPFAM" id="SSF46785">
    <property type="entry name" value="Winged helix' DNA-binding domain"/>
    <property type="match status" value="1"/>
</dbReference>
<sequence length="224" mass="25488">MNNINKVNDVLENFYKLFYETEDLALKRGIKCITHTELHIIEAIGKESLSMNELSDRLGITMGTATVAITKLREKGFIDRVRSDADRRKVYVSLSKKGIEALNYHNSYHKNIISTITENIPAKDLNHFTETFELILKNLKDKTEFFKPHSVTEFPVGTIVSINEVKGTPIVQDYFSNNGIEHYSTVKIVESEEKDKVALEKEDGSILKVNLLDAKNLIAIKVEE</sequence>
<dbReference type="EMBL" id="JAVIKH010000002">
    <property type="protein sequence ID" value="MDX8335366.1"/>
    <property type="molecule type" value="Genomic_DNA"/>
</dbReference>
<dbReference type="InterPro" id="IPR000835">
    <property type="entry name" value="HTH_MarR-typ"/>
</dbReference>
<reference evidence="6" key="1">
    <citation type="submission" date="2023-07" db="EMBL/GenBank/DDBJ databases">
        <authorList>
            <person name="Colorado M.A."/>
            <person name="Villamil L.M."/>
            <person name="Melo J.F."/>
            <person name="Rodriguez J.A."/>
            <person name="Ruiz R.Y."/>
        </authorList>
    </citation>
    <scope>NUCLEOTIDE SEQUENCE [LARGE SCALE GENOMIC DNA]</scope>
    <source>
        <strain evidence="6">C33</strain>
    </source>
</reference>
<feature type="domain" description="HTH marR-type" evidence="4">
    <location>
        <begin position="1"/>
        <end position="137"/>
    </location>
</feature>
<keyword evidence="6" id="KW-1185">Reference proteome</keyword>
<dbReference type="PROSITE" id="PS50995">
    <property type="entry name" value="HTH_MARR_2"/>
    <property type="match status" value="1"/>
</dbReference>
<organism evidence="5 6">
    <name type="scientific">Candidatus Cetobacterium colombiensis</name>
    <dbReference type="NCBI Taxonomy" id="3073100"/>
    <lineage>
        <taxon>Bacteria</taxon>
        <taxon>Fusobacteriati</taxon>
        <taxon>Fusobacteriota</taxon>
        <taxon>Fusobacteriia</taxon>
        <taxon>Fusobacteriales</taxon>
        <taxon>Fusobacteriaceae</taxon>
        <taxon>Cetobacterium</taxon>
    </lineage>
</organism>
<dbReference type="Gene3D" id="1.10.10.10">
    <property type="entry name" value="Winged helix-like DNA-binding domain superfamily/Winged helix DNA-binding domain"/>
    <property type="match status" value="1"/>
</dbReference>
<dbReference type="Pfam" id="PF12802">
    <property type="entry name" value="MarR_2"/>
    <property type="match status" value="1"/>
</dbReference>
<dbReference type="InterPro" id="IPR011991">
    <property type="entry name" value="ArsR-like_HTH"/>
</dbReference>
<proteinExistence type="predicted"/>
<dbReference type="CDD" id="cd00090">
    <property type="entry name" value="HTH_ARSR"/>
    <property type="match status" value="1"/>
</dbReference>